<organism evidence="2 3">
    <name type="scientific">Gimesia panareensis</name>
    <dbReference type="NCBI Taxonomy" id="2527978"/>
    <lineage>
        <taxon>Bacteria</taxon>
        <taxon>Pseudomonadati</taxon>
        <taxon>Planctomycetota</taxon>
        <taxon>Planctomycetia</taxon>
        <taxon>Planctomycetales</taxon>
        <taxon>Planctomycetaceae</taxon>
        <taxon>Gimesia</taxon>
    </lineage>
</organism>
<gene>
    <name evidence="2" type="ORF">Enr10x_02020</name>
</gene>
<keyword evidence="3" id="KW-1185">Reference proteome</keyword>
<evidence type="ECO:0000259" key="1">
    <source>
        <dbReference type="Pfam" id="PF01966"/>
    </source>
</evidence>
<dbReference type="EMBL" id="CP037421">
    <property type="protein sequence ID" value="QDT24910.1"/>
    <property type="molecule type" value="Genomic_DNA"/>
</dbReference>
<dbReference type="Gene3D" id="1.10.3210.10">
    <property type="entry name" value="Hypothetical protein af1432"/>
    <property type="match status" value="1"/>
</dbReference>
<reference evidence="2 3" key="1">
    <citation type="submission" date="2019-03" db="EMBL/GenBank/DDBJ databases">
        <title>Deep-cultivation of Planctomycetes and their phenomic and genomic characterization uncovers novel biology.</title>
        <authorList>
            <person name="Wiegand S."/>
            <person name="Jogler M."/>
            <person name="Boedeker C."/>
            <person name="Pinto D."/>
            <person name="Vollmers J."/>
            <person name="Rivas-Marin E."/>
            <person name="Kohn T."/>
            <person name="Peeters S.H."/>
            <person name="Heuer A."/>
            <person name="Rast P."/>
            <person name="Oberbeckmann S."/>
            <person name="Bunk B."/>
            <person name="Jeske O."/>
            <person name="Meyerdierks A."/>
            <person name="Storesund J.E."/>
            <person name="Kallscheuer N."/>
            <person name="Luecker S."/>
            <person name="Lage O.M."/>
            <person name="Pohl T."/>
            <person name="Merkel B.J."/>
            <person name="Hornburger P."/>
            <person name="Mueller R.-W."/>
            <person name="Bruemmer F."/>
            <person name="Labrenz M."/>
            <person name="Spormann A.M."/>
            <person name="Op den Camp H."/>
            <person name="Overmann J."/>
            <person name="Amann R."/>
            <person name="Jetten M.S.M."/>
            <person name="Mascher T."/>
            <person name="Medema M.H."/>
            <person name="Devos D.P."/>
            <person name="Kaster A.-K."/>
            <person name="Ovreas L."/>
            <person name="Rohde M."/>
            <person name="Galperin M.Y."/>
            <person name="Jogler C."/>
        </authorList>
    </citation>
    <scope>NUCLEOTIDE SEQUENCE [LARGE SCALE GENOMIC DNA]</scope>
    <source>
        <strain evidence="2 3">Enr10</strain>
    </source>
</reference>
<dbReference type="SUPFAM" id="SSF109604">
    <property type="entry name" value="HD-domain/PDEase-like"/>
    <property type="match status" value="1"/>
</dbReference>
<protein>
    <submittedName>
        <fullName evidence="2">HD domain protein</fullName>
    </submittedName>
</protein>
<dbReference type="CDD" id="cd00077">
    <property type="entry name" value="HDc"/>
    <property type="match status" value="1"/>
</dbReference>
<dbReference type="InterPro" id="IPR017670">
    <property type="entry name" value="Phosphonate_degrad-assoc"/>
</dbReference>
<feature type="domain" description="HD" evidence="1">
    <location>
        <begin position="39"/>
        <end position="110"/>
    </location>
</feature>
<dbReference type="NCBIfam" id="TIGR03276">
    <property type="entry name" value="Phn-HD"/>
    <property type="match status" value="1"/>
</dbReference>
<proteinExistence type="predicted"/>
<evidence type="ECO:0000313" key="3">
    <source>
        <dbReference type="Proteomes" id="UP000315647"/>
    </source>
</evidence>
<dbReference type="PANTHER" id="PTHR40202">
    <property type="match status" value="1"/>
</dbReference>
<dbReference type="PANTHER" id="PTHR40202:SF1">
    <property type="entry name" value="HD DOMAIN-CONTAINING PROTEIN"/>
    <property type="match status" value="1"/>
</dbReference>
<dbReference type="Pfam" id="PF01966">
    <property type="entry name" value="HD"/>
    <property type="match status" value="1"/>
</dbReference>
<accession>A0A517PZV1</accession>
<dbReference type="AlphaFoldDB" id="A0A517PZV1"/>
<dbReference type="Proteomes" id="UP000315647">
    <property type="component" value="Chromosome"/>
</dbReference>
<dbReference type="InterPro" id="IPR006674">
    <property type="entry name" value="HD_domain"/>
</dbReference>
<dbReference type="RefSeq" id="WP_145447887.1">
    <property type="nucleotide sequence ID" value="NZ_CP037421.1"/>
</dbReference>
<dbReference type="InterPro" id="IPR003607">
    <property type="entry name" value="HD/PDEase_dom"/>
</dbReference>
<dbReference type="InterPro" id="IPR052567">
    <property type="entry name" value="OP_Dioxygenase"/>
</dbReference>
<sequence length="194" mass="21791">MSPQAETQDILQEIRALFAEKGNEMYAGEAVSQTEHALQAASAAEQEEAPPELITAALLHDIGHLLHKHDEDCATQGIDDLHERIGAAWLKKYFPEAVTEPIRLHVDAKRYRCATNAEYLSRLSPASVLSLELQGGPFDERGQQQFESNPWHLEALRLRNWDEAAKIPGLETPELEYFLTSVQRVLQQQPGDLN</sequence>
<name>A0A517PZV1_9PLAN</name>
<evidence type="ECO:0000313" key="2">
    <source>
        <dbReference type="EMBL" id="QDT24910.1"/>
    </source>
</evidence>